<evidence type="ECO:0000259" key="2">
    <source>
        <dbReference type="Pfam" id="PF07670"/>
    </source>
</evidence>
<dbReference type="EMBL" id="PDEQ01000001">
    <property type="protein sequence ID" value="PEN14752.1"/>
    <property type="molecule type" value="Genomic_DNA"/>
</dbReference>
<keyword evidence="1" id="KW-0472">Membrane</keyword>
<sequence length="327" mass="35213">MLNYIWAGLIVFSLAFALVTDVSELVHDRFPNDAPVPASVTFPEGYDTDARRQPVRVSFDSDMYRDRFADDAPDSLAAAYDGTLVQTRDGRQIRLDAGSLPEPLATIRSSQADDDGDPLRATLQGDTQLGVGPVAVDLRFEPVRFRKMNDIAQAALNFAETAASLALGFIGILGLMLGLVKIGEEAGLVQALARFVQPVLSPLFPSVPKDHPALANVTLNLLANVFGLGNAATPLGIKAMEDLQELNPKKDTATDDMVMLLALNTSSVQLVPPSLLVAIMGLQINQLFFSITLATLFSTIAGILGAYGLSRLRRFRESNPMLQSDEA</sequence>
<feature type="transmembrane region" description="Helical" evidence="1">
    <location>
        <begin position="287"/>
        <end position="309"/>
    </location>
</feature>
<name>A0A2A8D1B2_9BACT</name>
<dbReference type="RefSeq" id="WP_098073646.1">
    <property type="nucleotide sequence ID" value="NZ_PDEQ01000001.1"/>
</dbReference>
<protein>
    <submittedName>
        <fullName evidence="3">Nucleoside recognition protein</fullName>
    </submittedName>
</protein>
<dbReference type="AlphaFoldDB" id="A0A2A8D1B2"/>
<evidence type="ECO:0000256" key="1">
    <source>
        <dbReference type="SAM" id="Phobius"/>
    </source>
</evidence>
<dbReference type="OrthoDB" id="9805623at2"/>
<dbReference type="Pfam" id="PF07670">
    <property type="entry name" value="Gate"/>
    <property type="match status" value="1"/>
</dbReference>
<proteinExistence type="predicted"/>
<accession>A0A2A8D1B2</accession>
<keyword evidence="1" id="KW-0812">Transmembrane</keyword>
<reference evidence="3 4" key="1">
    <citation type="submission" date="2017-10" db="EMBL/GenBank/DDBJ databases">
        <title>Draft genome of Longibacter Salinarum.</title>
        <authorList>
            <person name="Goh K.M."/>
            <person name="Shamsir M.S."/>
            <person name="Lim S.W."/>
        </authorList>
    </citation>
    <scope>NUCLEOTIDE SEQUENCE [LARGE SCALE GENOMIC DNA]</scope>
    <source>
        <strain evidence="3 4">KCTC 52045</strain>
    </source>
</reference>
<keyword evidence="4" id="KW-1185">Reference proteome</keyword>
<dbReference type="InterPro" id="IPR011642">
    <property type="entry name" value="Gate_dom"/>
</dbReference>
<feature type="domain" description="Nucleoside transporter/FeoB GTPase Gate" evidence="2">
    <location>
        <begin position="167"/>
        <end position="273"/>
    </location>
</feature>
<organism evidence="3 4">
    <name type="scientific">Longibacter salinarum</name>
    <dbReference type="NCBI Taxonomy" id="1850348"/>
    <lineage>
        <taxon>Bacteria</taxon>
        <taxon>Pseudomonadati</taxon>
        <taxon>Rhodothermota</taxon>
        <taxon>Rhodothermia</taxon>
        <taxon>Rhodothermales</taxon>
        <taxon>Salisaetaceae</taxon>
        <taxon>Longibacter</taxon>
    </lineage>
</organism>
<feature type="transmembrane region" description="Helical" evidence="1">
    <location>
        <begin position="258"/>
        <end position="281"/>
    </location>
</feature>
<gene>
    <name evidence="3" type="ORF">CRI94_00190</name>
</gene>
<dbReference type="Proteomes" id="UP000220102">
    <property type="component" value="Unassembled WGS sequence"/>
</dbReference>
<evidence type="ECO:0000313" key="3">
    <source>
        <dbReference type="EMBL" id="PEN14752.1"/>
    </source>
</evidence>
<keyword evidence="1" id="KW-1133">Transmembrane helix</keyword>
<comment type="caution">
    <text evidence="3">The sequence shown here is derived from an EMBL/GenBank/DDBJ whole genome shotgun (WGS) entry which is preliminary data.</text>
</comment>
<feature type="transmembrane region" description="Helical" evidence="1">
    <location>
        <begin position="213"/>
        <end position="237"/>
    </location>
</feature>
<feature type="transmembrane region" description="Helical" evidence="1">
    <location>
        <begin position="6"/>
        <end position="26"/>
    </location>
</feature>
<feature type="transmembrane region" description="Helical" evidence="1">
    <location>
        <begin position="154"/>
        <end position="180"/>
    </location>
</feature>
<evidence type="ECO:0000313" key="4">
    <source>
        <dbReference type="Proteomes" id="UP000220102"/>
    </source>
</evidence>